<protein>
    <submittedName>
        <fullName evidence="8">Putative Fe-S oxidoreductase</fullName>
    </submittedName>
    <submittedName>
        <fullName evidence="9">Radical SAM protein</fullName>
    </submittedName>
</protein>
<dbReference type="RefSeq" id="WP_034343927.1">
    <property type="nucleotide sequence ID" value="NZ_CAOLUG010000106.1"/>
</dbReference>
<sequence length="327" mass="36451">MEIVFGPVHSRRFGRSLGVDLSPQGKQCNFDCVYCELQGAKSVDFMSHIVSVGEIVSAVKAALEVHQCDVLTLTANGEPTLYPHLQELISTLNEIVPDSIKLLLLTNASLLWKKQVREALQNLDIVKFSCDSLEEKAFKRVDRPHSSLSLAQIKEGIARFCTEFKGEIVAEVLFVKGINDSLAQAKEVAAFLASLPLHRVDIGSIDRPPAYKVEAVSEETLAELAQCFYAYKNLQVNLPKRAHAVDLESRADSKKDLESQAGLEASQSRKYYTHEQLLGLLKRRPLSVIDTHNMLDSKTLALLDELCQKGVIKQRRVGLDTFYQVVE</sequence>
<dbReference type="InterPro" id="IPR007197">
    <property type="entry name" value="rSAM"/>
</dbReference>
<dbReference type="PANTHER" id="PTHR43787:SF11">
    <property type="entry name" value="UPF0026 PROTEIN SLR1464"/>
    <property type="match status" value="1"/>
</dbReference>
<dbReference type="CDD" id="cd01335">
    <property type="entry name" value="Radical_SAM"/>
    <property type="match status" value="1"/>
</dbReference>
<dbReference type="SFLD" id="SFLDG01083">
    <property type="entry name" value="Uncharacterised_Radical_SAM_Su"/>
    <property type="match status" value="1"/>
</dbReference>
<gene>
    <name evidence="8" type="ORF">BN2458_PEG1034</name>
    <name evidence="9" type="ORF">LS75_009115</name>
</gene>
<keyword evidence="5" id="KW-0408">Iron</keyword>
<evidence type="ECO:0000256" key="2">
    <source>
        <dbReference type="ARBA" id="ARBA00022485"/>
    </source>
</evidence>
<evidence type="ECO:0000259" key="7">
    <source>
        <dbReference type="PROSITE" id="PS51918"/>
    </source>
</evidence>
<evidence type="ECO:0000256" key="3">
    <source>
        <dbReference type="ARBA" id="ARBA00022691"/>
    </source>
</evidence>
<evidence type="ECO:0000256" key="6">
    <source>
        <dbReference type="ARBA" id="ARBA00023014"/>
    </source>
</evidence>
<name>A0A099UAM6_9HELI</name>
<evidence type="ECO:0000313" key="11">
    <source>
        <dbReference type="Proteomes" id="UP000064525"/>
    </source>
</evidence>
<dbReference type="GO" id="GO:0046872">
    <property type="term" value="F:metal ion binding"/>
    <property type="evidence" value="ECO:0007669"/>
    <property type="project" value="UniProtKB-KW"/>
</dbReference>
<evidence type="ECO:0000313" key="9">
    <source>
        <dbReference type="EMBL" id="TLD77846.1"/>
    </source>
</evidence>
<dbReference type="Gene3D" id="3.20.20.70">
    <property type="entry name" value="Aldolase class I"/>
    <property type="match status" value="1"/>
</dbReference>
<evidence type="ECO:0000256" key="5">
    <source>
        <dbReference type="ARBA" id="ARBA00023004"/>
    </source>
</evidence>
<keyword evidence="3" id="KW-0949">S-adenosyl-L-methionine</keyword>
<dbReference type="SFLD" id="SFLDG01067">
    <property type="entry name" value="SPASM/twitch_domain_containing"/>
    <property type="match status" value="1"/>
</dbReference>
<dbReference type="InterPro" id="IPR040084">
    <property type="entry name" value="GTPase_Obg"/>
</dbReference>
<accession>A0A099UAM6</accession>
<reference evidence="11" key="3">
    <citation type="submission" date="2015-11" db="EMBL/GenBank/DDBJ databases">
        <authorList>
            <person name="Anvar S.Y."/>
        </authorList>
    </citation>
    <scope>NUCLEOTIDE SEQUENCE [LARGE SCALE GENOMIC DNA]</scope>
</reference>
<reference evidence="8" key="2">
    <citation type="submission" date="2015-11" db="EMBL/GenBank/DDBJ databases">
        <authorList>
            <person name="Zhang Y."/>
            <person name="Guo Z."/>
        </authorList>
    </citation>
    <scope>NUCLEOTIDE SEQUENCE</scope>
    <source>
        <strain evidence="8">1</strain>
    </source>
</reference>
<reference evidence="9 10" key="1">
    <citation type="journal article" date="2014" name="Genome Announc.">
        <title>Draft genome sequences of eight enterohepatic helicobacter species isolated from both laboratory and wild rodents.</title>
        <authorList>
            <person name="Sheh A."/>
            <person name="Shen Z."/>
            <person name="Fox J.G."/>
        </authorList>
    </citation>
    <scope>NUCLEOTIDE SEQUENCE [LARGE SCALE GENOMIC DNA]</scope>
    <source>
        <strain evidence="9 10">MIT 98-6810</strain>
    </source>
</reference>
<organism evidence="8 11">
    <name type="scientific">Helicobacter typhlonius</name>
    <dbReference type="NCBI Taxonomy" id="76936"/>
    <lineage>
        <taxon>Bacteria</taxon>
        <taxon>Pseudomonadati</taxon>
        <taxon>Campylobacterota</taxon>
        <taxon>Epsilonproteobacteria</taxon>
        <taxon>Campylobacterales</taxon>
        <taxon>Helicobacteraceae</taxon>
        <taxon>Helicobacter</taxon>
    </lineage>
</organism>
<evidence type="ECO:0000313" key="10">
    <source>
        <dbReference type="Proteomes" id="UP000029925"/>
    </source>
</evidence>
<dbReference type="EMBL" id="LN907858">
    <property type="protein sequence ID" value="CUU39919.1"/>
    <property type="molecule type" value="Genomic_DNA"/>
</dbReference>
<dbReference type="InterPro" id="IPR013785">
    <property type="entry name" value="Aldolase_TIM"/>
</dbReference>
<dbReference type="SFLD" id="SFLDS00029">
    <property type="entry name" value="Radical_SAM"/>
    <property type="match status" value="1"/>
</dbReference>
<evidence type="ECO:0000256" key="1">
    <source>
        <dbReference type="ARBA" id="ARBA00001966"/>
    </source>
</evidence>
<evidence type="ECO:0000256" key="4">
    <source>
        <dbReference type="ARBA" id="ARBA00022723"/>
    </source>
</evidence>
<dbReference type="PATRIC" id="fig|76936.10.peg.1009"/>
<dbReference type="OrthoDB" id="9800840at2"/>
<proteinExistence type="predicted"/>
<keyword evidence="10" id="KW-1185">Reference proteome</keyword>
<dbReference type="GO" id="GO:0003824">
    <property type="term" value="F:catalytic activity"/>
    <property type="evidence" value="ECO:0007669"/>
    <property type="project" value="InterPro"/>
</dbReference>
<dbReference type="PROSITE" id="PS51918">
    <property type="entry name" value="RADICAL_SAM"/>
    <property type="match status" value="1"/>
</dbReference>
<dbReference type="STRING" id="76936.BN2458_PEG1034"/>
<dbReference type="KEGG" id="hty:BN2458_PEG1034"/>
<dbReference type="Proteomes" id="UP000029925">
    <property type="component" value="Unassembled WGS sequence"/>
</dbReference>
<keyword evidence="6" id="KW-0411">Iron-sulfur</keyword>
<dbReference type="InterPro" id="IPR058240">
    <property type="entry name" value="rSAM_sf"/>
</dbReference>
<dbReference type="Pfam" id="PF04055">
    <property type="entry name" value="Radical_SAM"/>
    <property type="match status" value="1"/>
</dbReference>
<feature type="domain" description="Radical SAM core" evidence="7">
    <location>
        <begin position="11"/>
        <end position="241"/>
    </location>
</feature>
<dbReference type="SUPFAM" id="SSF102114">
    <property type="entry name" value="Radical SAM enzymes"/>
    <property type="match status" value="1"/>
</dbReference>
<keyword evidence="2" id="KW-0004">4Fe-4S</keyword>
<dbReference type="EMBL" id="JRPF02000015">
    <property type="protein sequence ID" value="TLD77846.1"/>
    <property type="molecule type" value="Genomic_DNA"/>
</dbReference>
<dbReference type="GeneID" id="78151254"/>
<keyword evidence="4" id="KW-0479">Metal-binding</keyword>
<comment type="cofactor">
    <cofactor evidence="1">
        <name>[4Fe-4S] cluster</name>
        <dbReference type="ChEBI" id="CHEBI:49883"/>
    </cofactor>
</comment>
<dbReference type="PANTHER" id="PTHR43787">
    <property type="entry name" value="FEMO COFACTOR BIOSYNTHESIS PROTEIN NIFB-RELATED"/>
    <property type="match status" value="1"/>
</dbReference>
<evidence type="ECO:0000313" key="8">
    <source>
        <dbReference type="EMBL" id="CUU39919.1"/>
    </source>
</evidence>
<dbReference type="AlphaFoldDB" id="A0A099UAM6"/>
<dbReference type="Proteomes" id="UP000064525">
    <property type="component" value="Chromosome I"/>
</dbReference>
<dbReference type="GO" id="GO:0051539">
    <property type="term" value="F:4 iron, 4 sulfur cluster binding"/>
    <property type="evidence" value="ECO:0007669"/>
    <property type="project" value="UniProtKB-KW"/>
</dbReference>